<dbReference type="Proteomes" id="UP000003645">
    <property type="component" value="Chromosome"/>
</dbReference>
<dbReference type="EMBL" id="CP011013">
    <property type="protein sequence ID" value="AJT50633.1"/>
    <property type="molecule type" value="Genomic_DNA"/>
</dbReference>
<sequence>MWLSKNGALSLANSVIRSIANELNVPAGIAESDGVYYYVWQAPNGSQLYYEVKEETIKLVAKNMNQKGRL</sequence>
<dbReference type="RefSeq" id="WP_045025352.1">
    <property type="nucleotide sequence ID" value="NZ_CP011013.1"/>
</dbReference>
<dbReference type="AlphaFoldDB" id="A0A0D4CKJ9"/>
<organism evidence="1 2">
    <name type="scientific">Limosilactobacillus mucosae LM1</name>
    <dbReference type="NCBI Taxonomy" id="1130798"/>
    <lineage>
        <taxon>Bacteria</taxon>
        <taxon>Bacillati</taxon>
        <taxon>Bacillota</taxon>
        <taxon>Bacilli</taxon>
        <taxon>Lactobacillales</taxon>
        <taxon>Lactobacillaceae</taxon>
        <taxon>Limosilactobacillus</taxon>
    </lineage>
</organism>
<name>A0A0D4CKJ9_LIMMU</name>
<gene>
    <name evidence="1" type="ORF">LBLM1_06065</name>
</gene>
<proteinExistence type="predicted"/>
<dbReference type="KEGG" id="lmu:LBLM1_06065"/>
<dbReference type="HOGENOM" id="CLU_2752771_0_0_9"/>
<reference evidence="1 2" key="1">
    <citation type="journal article" date="2012" name="J. Bacteriol.">
        <title>Genome sequence of Lactobacillus mucosae LM1, isolated from piglet feces.</title>
        <authorList>
            <person name="Lee J.H."/>
            <person name="Valeriano V.D."/>
            <person name="Shin Y.R."/>
            <person name="Chae J.P."/>
            <person name="Kim G.B."/>
            <person name="Ham J.S."/>
            <person name="Chun J."/>
            <person name="Kang D.K."/>
        </authorList>
    </citation>
    <scope>NUCLEOTIDE SEQUENCE [LARGE SCALE GENOMIC DNA]</scope>
    <source>
        <strain evidence="1 2">LM1</strain>
    </source>
</reference>
<accession>A0A0D4CKJ9</accession>
<keyword evidence="2" id="KW-1185">Reference proteome</keyword>
<evidence type="ECO:0000313" key="1">
    <source>
        <dbReference type="EMBL" id="AJT50633.1"/>
    </source>
</evidence>
<evidence type="ECO:0000313" key="2">
    <source>
        <dbReference type="Proteomes" id="UP000003645"/>
    </source>
</evidence>
<protein>
    <submittedName>
        <fullName evidence="1">Uncharacterized protein</fullName>
    </submittedName>
</protein>